<dbReference type="RefSeq" id="WP_188159694.1">
    <property type="nucleotide sequence ID" value="NZ_BMGH01000001.1"/>
</dbReference>
<evidence type="ECO:0000313" key="2">
    <source>
        <dbReference type="EMBL" id="GGC98879.1"/>
    </source>
</evidence>
<reference evidence="2" key="2">
    <citation type="submission" date="2020-09" db="EMBL/GenBank/DDBJ databases">
        <authorList>
            <person name="Sun Q."/>
            <person name="Zhou Y."/>
        </authorList>
    </citation>
    <scope>NUCLEOTIDE SEQUENCE</scope>
    <source>
        <strain evidence="2">CGMCC 1.12921</strain>
    </source>
</reference>
<reference evidence="2" key="1">
    <citation type="journal article" date="2014" name="Int. J. Syst. Evol. Microbiol.">
        <title>Complete genome sequence of Corynebacterium casei LMG S-19264T (=DSM 44701T), isolated from a smear-ripened cheese.</title>
        <authorList>
            <consortium name="US DOE Joint Genome Institute (JGI-PGF)"/>
            <person name="Walter F."/>
            <person name="Albersmeier A."/>
            <person name="Kalinowski J."/>
            <person name="Ruckert C."/>
        </authorList>
    </citation>
    <scope>NUCLEOTIDE SEQUENCE</scope>
    <source>
        <strain evidence="2">CGMCC 1.12921</strain>
    </source>
</reference>
<keyword evidence="3" id="KW-1185">Reference proteome</keyword>
<evidence type="ECO:0008006" key="4">
    <source>
        <dbReference type="Google" id="ProtNLM"/>
    </source>
</evidence>
<sequence>MKILLPALVSVAAMISQVWAGEEAFHPGGLIPDFGRVAPIADARLGPQTEMKIAYDIAEAGSEDAINRRIETAARFLNMHFDAGVPAENMKVAIVVHGKASSDLLTAGARGATNPNEALIAALIEQGVTIELCGQSAAYYDIAAEDLLPGVTMALSAMTAHVLLQQQGYALNPF</sequence>
<comment type="caution">
    <text evidence="2">The sequence shown here is derived from an EMBL/GenBank/DDBJ whole genome shotgun (WGS) entry which is preliminary data.</text>
</comment>
<accession>A0A8J2V6Z6</accession>
<dbReference type="InterPro" id="IPR027396">
    <property type="entry name" value="DsrEFH-like"/>
</dbReference>
<dbReference type="Proteomes" id="UP000613582">
    <property type="component" value="Unassembled WGS sequence"/>
</dbReference>
<feature type="chain" id="PRO_5035298472" description="Intracellular sulfur oxidation DsrE/DsrF family protein" evidence="1">
    <location>
        <begin position="21"/>
        <end position="174"/>
    </location>
</feature>
<name>A0A8J2V6Z6_9PROT</name>
<evidence type="ECO:0000256" key="1">
    <source>
        <dbReference type="SAM" id="SignalP"/>
    </source>
</evidence>
<feature type="signal peptide" evidence="1">
    <location>
        <begin position="1"/>
        <end position="20"/>
    </location>
</feature>
<dbReference type="PANTHER" id="PTHR37691">
    <property type="entry name" value="BLR3518 PROTEIN"/>
    <property type="match status" value="1"/>
</dbReference>
<keyword evidence="1" id="KW-0732">Signal</keyword>
<dbReference type="EMBL" id="BMGH01000001">
    <property type="protein sequence ID" value="GGC98879.1"/>
    <property type="molecule type" value="Genomic_DNA"/>
</dbReference>
<evidence type="ECO:0000313" key="3">
    <source>
        <dbReference type="Proteomes" id="UP000613582"/>
    </source>
</evidence>
<gene>
    <name evidence="2" type="ORF">GCM10011342_04790</name>
</gene>
<dbReference type="AlphaFoldDB" id="A0A8J2V6Z6"/>
<dbReference type="Gene3D" id="3.40.1260.10">
    <property type="entry name" value="DsrEFH-like"/>
    <property type="match status" value="1"/>
</dbReference>
<dbReference type="InterPro" id="IPR003787">
    <property type="entry name" value="Sulphur_relay_DsrE/F-like"/>
</dbReference>
<protein>
    <recommendedName>
        <fullName evidence="4">Intracellular sulfur oxidation DsrE/DsrF family protein</fullName>
    </recommendedName>
</protein>
<dbReference type="PANTHER" id="PTHR37691:SF1">
    <property type="entry name" value="BLR3518 PROTEIN"/>
    <property type="match status" value="1"/>
</dbReference>
<dbReference type="Pfam" id="PF02635">
    <property type="entry name" value="DsrE"/>
    <property type="match status" value="1"/>
</dbReference>
<organism evidence="2 3">
    <name type="scientific">Aquisalinus flavus</name>
    <dbReference type="NCBI Taxonomy" id="1526572"/>
    <lineage>
        <taxon>Bacteria</taxon>
        <taxon>Pseudomonadati</taxon>
        <taxon>Pseudomonadota</taxon>
        <taxon>Alphaproteobacteria</taxon>
        <taxon>Parvularculales</taxon>
        <taxon>Parvularculaceae</taxon>
        <taxon>Aquisalinus</taxon>
    </lineage>
</organism>
<dbReference type="SUPFAM" id="SSF75169">
    <property type="entry name" value="DsrEFH-like"/>
    <property type="match status" value="1"/>
</dbReference>
<proteinExistence type="predicted"/>